<dbReference type="RefSeq" id="WP_034223024.1">
    <property type="nucleotide sequence ID" value="NZ_AXCW01000026.1"/>
</dbReference>
<dbReference type="Pfam" id="PF11209">
    <property type="entry name" value="LmeA"/>
    <property type="match status" value="1"/>
</dbReference>
<protein>
    <recommendedName>
        <fullName evidence="3">DUF2993 domain-containing protein</fullName>
    </recommendedName>
</protein>
<dbReference type="Proteomes" id="UP000019753">
    <property type="component" value="Unassembled WGS sequence"/>
</dbReference>
<accession>A0A021VTN9</accession>
<keyword evidence="2" id="KW-1185">Reference proteome</keyword>
<dbReference type="InterPro" id="IPR021373">
    <property type="entry name" value="DUF2993"/>
</dbReference>
<reference evidence="1 2" key="1">
    <citation type="submission" date="2014-01" db="EMBL/GenBank/DDBJ databases">
        <title>Actinotalea ferrariae CF5-4.</title>
        <authorList>
            <person name="Chen F."/>
            <person name="Li Y."/>
            <person name="Wang G."/>
        </authorList>
    </citation>
    <scope>NUCLEOTIDE SEQUENCE [LARGE SCALE GENOMIC DNA]</scope>
    <source>
        <strain evidence="1 2">CF5-4</strain>
    </source>
</reference>
<sequence>MGARGVIGTAVVVVVLAGGAFVADGIVRERTEARLAEDLQEQIPGLDAPPDVTIRGFPFLTQVAGGELDRVDIAADEAVLEGLALQDVVVRLTGVSTDQPTTARTAELSAVAPVDRLGEVVDLPVALTTRDGALLAEADVLGVPIEITLLPRAAGREIAIEVQEISAGGGSFDLSGLPGLDGAFDGLTIPVDQLPEGLELTDVRVEGEGVVLEAAGEDVAFEMATTSE</sequence>
<evidence type="ECO:0000313" key="2">
    <source>
        <dbReference type="Proteomes" id="UP000019753"/>
    </source>
</evidence>
<organism evidence="1 2">
    <name type="scientific">Actinotalea ferrariae CF5-4</name>
    <dbReference type="NCBI Taxonomy" id="948458"/>
    <lineage>
        <taxon>Bacteria</taxon>
        <taxon>Bacillati</taxon>
        <taxon>Actinomycetota</taxon>
        <taxon>Actinomycetes</taxon>
        <taxon>Micrococcales</taxon>
        <taxon>Cellulomonadaceae</taxon>
        <taxon>Actinotalea</taxon>
    </lineage>
</organism>
<comment type="caution">
    <text evidence="1">The sequence shown here is derived from an EMBL/GenBank/DDBJ whole genome shotgun (WGS) entry which is preliminary data.</text>
</comment>
<proteinExistence type="predicted"/>
<evidence type="ECO:0000313" key="1">
    <source>
        <dbReference type="EMBL" id="EYR64569.1"/>
    </source>
</evidence>
<evidence type="ECO:0008006" key="3">
    <source>
        <dbReference type="Google" id="ProtNLM"/>
    </source>
</evidence>
<gene>
    <name evidence="1" type="ORF">N866_08780</name>
</gene>
<name>A0A021VTN9_9CELL</name>
<dbReference type="AlphaFoldDB" id="A0A021VTN9"/>
<dbReference type="EMBL" id="AXCW01000026">
    <property type="protein sequence ID" value="EYR64569.1"/>
    <property type="molecule type" value="Genomic_DNA"/>
</dbReference>
<dbReference type="OrthoDB" id="3215846at2"/>